<protein>
    <submittedName>
        <fullName evidence="2">Uncharacterized protein</fullName>
    </submittedName>
</protein>
<keyword evidence="1" id="KW-0812">Transmembrane</keyword>
<gene>
    <name evidence="2" type="ORF">CLO192961_LOCUS479069</name>
</gene>
<evidence type="ECO:0000313" key="3">
    <source>
        <dbReference type="Proteomes" id="UP000766486"/>
    </source>
</evidence>
<accession>A0ABY6V4Z0</accession>
<evidence type="ECO:0000313" key="2">
    <source>
        <dbReference type="EMBL" id="VUC37681.1"/>
    </source>
</evidence>
<dbReference type="Proteomes" id="UP000766486">
    <property type="component" value="Unassembled WGS sequence"/>
</dbReference>
<proteinExistence type="predicted"/>
<keyword evidence="3" id="KW-1185">Reference proteome</keyword>
<keyword evidence="1" id="KW-0472">Membrane</keyword>
<organism evidence="2 3">
    <name type="scientific">Bionectria ochroleuca</name>
    <name type="common">Gliocladium roseum</name>
    <dbReference type="NCBI Taxonomy" id="29856"/>
    <lineage>
        <taxon>Eukaryota</taxon>
        <taxon>Fungi</taxon>
        <taxon>Dikarya</taxon>
        <taxon>Ascomycota</taxon>
        <taxon>Pezizomycotina</taxon>
        <taxon>Sordariomycetes</taxon>
        <taxon>Hypocreomycetidae</taxon>
        <taxon>Hypocreales</taxon>
        <taxon>Bionectriaceae</taxon>
        <taxon>Clonostachys</taxon>
    </lineage>
</organism>
<dbReference type="EMBL" id="CABFNS010001033">
    <property type="protein sequence ID" value="VUC37681.1"/>
    <property type="molecule type" value="Genomic_DNA"/>
</dbReference>
<name>A0ABY6V4Z0_BIOOC</name>
<evidence type="ECO:0000256" key="1">
    <source>
        <dbReference type="SAM" id="Phobius"/>
    </source>
</evidence>
<feature type="transmembrane region" description="Helical" evidence="1">
    <location>
        <begin position="33"/>
        <end position="55"/>
    </location>
</feature>
<keyword evidence="1" id="KW-1133">Transmembrane helix</keyword>
<comment type="caution">
    <text evidence="2">The sequence shown here is derived from an EMBL/GenBank/DDBJ whole genome shotgun (WGS) entry which is preliminary data.</text>
</comment>
<reference evidence="2 3" key="1">
    <citation type="submission" date="2019-06" db="EMBL/GenBank/DDBJ databases">
        <authorList>
            <person name="Broberg M."/>
        </authorList>
    </citation>
    <scope>NUCLEOTIDE SEQUENCE [LARGE SCALE GENOMIC DNA]</scope>
</reference>
<sequence length="60" mass="6568">MAGSLERLSGGSRWGGEEMACTWQSTLYSDTPLAISVAALCFGQYWLPLTATIWMRTHAS</sequence>